<keyword evidence="3" id="KW-1185">Reference proteome</keyword>
<proteinExistence type="predicted"/>
<keyword evidence="1" id="KW-0175">Coiled coil</keyword>
<protein>
    <submittedName>
        <fullName evidence="2">Uncharacterized protein</fullName>
    </submittedName>
</protein>
<reference evidence="2 3" key="1">
    <citation type="submission" date="2024-03" db="EMBL/GenBank/DDBJ databases">
        <authorList>
            <person name="Martinez-Hernandez J."/>
        </authorList>
    </citation>
    <scope>NUCLEOTIDE SEQUENCE [LARGE SCALE GENOMIC DNA]</scope>
</reference>
<name>A0AAV1X6D9_LUPLU</name>
<dbReference type="Proteomes" id="UP001497480">
    <property type="component" value="Unassembled WGS sequence"/>
</dbReference>
<dbReference type="AlphaFoldDB" id="A0AAV1X6D9"/>
<accession>A0AAV1X6D9</accession>
<comment type="caution">
    <text evidence="2">The sequence shown here is derived from an EMBL/GenBank/DDBJ whole genome shotgun (WGS) entry which is preliminary data.</text>
</comment>
<evidence type="ECO:0000256" key="1">
    <source>
        <dbReference type="SAM" id="Coils"/>
    </source>
</evidence>
<dbReference type="EMBL" id="CAXHTB010000012">
    <property type="protein sequence ID" value="CAL0316673.1"/>
    <property type="molecule type" value="Genomic_DNA"/>
</dbReference>
<feature type="coiled-coil region" evidence="1">
    <location>
        <begin position="226"/>
        <end position="302"/>
    </location>
</feature>
<gene>
    <name evidence="2" type="ORF">LLUT_LOCUS17733</name>
</gene>
<organism evidence="2 3">
    <name type="scientific">Lupinus luteus</name>
    <name type="common">European yellow lupine</name>
    <dbReference type="NCBI Taxonomy" id="3873"/>
    <lineage>
        <taxon>Eukaryota</taxon>
        <taxon>Viridiplantae</taxon>
        <taxon>Streptophyta</taxon>
        <taxon>Embryophyta</taxon>
        <taxon>Tracheophyta</taxon>
        <taxon>Spermatophyta</taxon>
        <taxon>Magnoliopsida</taxon>
        <taxon>eudicotyledons</taxon>
        <taxon>Gunneridae</taxon>
        <taxon>Pentapetalae</taxon>
        <taxon>rosids</taxon>
        <taxon>fabids</taxon>
        <taxon>Fabales</taxon>
        <taxon>Fabaceae</taxon>
        <taxon>Papilionoideae</taxon>
        <taxon>50 kb inversion clade</taxon>
        <taxon>genistoids sensu lato</taxon>
        <taxon>core genistoids</taxon>
        <taxon>Genisteae</taxon>
        <taxon>Lupinus</taxon>
    </lineage>
</organism>
<evidence type="ECO:0000313" key="2">
    <source>
        <dbReference type="EMBL" id="CAL0316673.1"/>
    </source>
</evidence>
<sequence>MMRSSSAVIRSLPLRQLQPRPLVAVAPMPEKTQFDRKLTVELNTLLSQGTTGGDIGLAQLLDTTITTQNFTLDSLMKISYNDVVDRVAIDEYLENNIEILDSCNYFVQKIENIKKYVCSLRVVARLVDNSGCAKHNAMTSKHALKLLESCQSIEKRCKSKGNNGLRKILRQKLSVENEFNEIIFGSKVMALMCCKFLELGLSFDSKSRLPSMKKSHATTFSWLRLLEELVKELAKGSAEKKVLKRRTRTTLLIDELQKTVNAAREMKQHLKGKKEKDMKFSAERLKRSCMELEDGIVIIEERVKGLYKSLIDVRMALLGIVSQAYNF</sequence>
<evidence type="ECO:0000313" key="3">
    <source>
        <dbReference type="Proteomes" id="UP001497480"/>
    </source>
</evidence>
<dbReference type="PANTHER" id="PTHR31509">
    <property type="entry name" value="BPS1-LIKE PROTEIN"/>
    <property type="match status" value="1"/>
</dbReference>